<evidence type="ECO:0000313" key="4">
    <source>
        <dbReference type="Proteomes" id="UP000267096"/>
    </source>
</evidence>
<keyword evidence="4" id="KW-1185">Reference proteome</keyword>
<keyword evidence="2" id="KW-1133">Transmembrane helix</keyword>
<keyword evidence="2" id="KW-0472">Membrane</keyword>
<protein>
    <submittedName>
        <fullName evidence="5">Methyltranfer_dom domain-containing protein</fullName>
    </submittedName>
</protein>
<dbReference type="Proteomes" id="UP000267096">
    <property type="component" value="Unassembled WGS sequence"/>
</dbReference>
<dbReference type="AlphaFoldDB" id="A0A0M3JH64"/>
<evidence type="ECO:0000256" key="1">
    <source>
        <dbReference type="SAM" id="MobiDB-lite"/>
    </source>
</evidence>
<evidence type="ECO:0000313" key="3">
    <source>
        <dbReference type="EMBL" id="VDK27703.1"/>
    </source>
</evidence>
<dbReference type="Gene3D" id="3.40.50.150">
    <property type="entry name" value="Vaccinia Virus protein VP39"/>
    <property type="match status" value="1"/>
</dbReference>
<feature type="region of interest" description="Disordered" evidence="1">
    <location>
        <begin position="1"/>
        <end position="45"/>
    </location>
</feature>
<evidence type="ECO:0000313" key="5">
    <source>
        <dbReference type="WBParaSite" id="ASIM_0000697501-mRNA-1"/>
    </source>
</evidence>
<dbReference type="InterPro" id="IPR029063">
    <property type="entry name" value="SAM-dependent_MTases_sf"/>
</dbReference>
<reference evidence="5" key="1">
    <citation type="submission" date="2017-02" db="UniProtKB">
        <authorList>
            <consortium name="WormBaseParasite"/>
        </authorList>
    </citation>
    <scope>IDENTIFICATION</scope>
</reference>
<keyword evidence="2" id="KW-0812">Transmembrane</keyword>
<gene>
    <name evidence="3" type="ORF">ASIM_LOCUS6746</name>
</gene>
<reference evidence="3 4" key="2">
    <citation type="submission" date="2018-11" db="EMBL/GenBank/DDBJ databases">
        <authorList>
            <consortium name="Pathogen Informatics"/>
        </authorList>
    </citation>
    <scope>NUCLEOTIDE SEQUENCE [LARGE SCALE GENOMIC DNA]</scope>
</reference>
<feature type="transmembrane region" description="Helical" evidence="2">
    <location>
        <begin position="51"/>
        <end position="70"/>
    </location>
</feature>
<dbReference type="WBParaSite" id="ASIM_0000697501-mRNA-1">
    <property type="protein sequence ID" value="ASIM_0000697501-mRNA-1"/>
    <property type="gene ID" value="ASIM_0000697501"/>
</dbReference>
<feature type="compositionally biased region" description="Basic and acidic residues" evidence="1">
    <location>
        <begin position="27"/>
        <end position="37"/>
    </location>
</feature>
<proteinExistence type="predicted"/>
<sequence length="126" mass="14091">MDEKALEEDECHDEGQQAIAAKRRKSDNRDGEEKTGEENEDESSYTGKGTVIVNLGCGIGHIGIHLMVLLRKSRLTTDQKRFLFGCDVKKVVVELAGSNAFENNIIENDYKFVDAKMEDVMPNLKA</sequence>
<organism evidence="5">
    <name type="scientific">Anisakis simplex</name>
    <name type="common">Herring worm</name>
    <dbReference type="NCBI Taxonomy" id="6269"/>
    <lineage>
        <taxon>Eukaryota</taxon>
        <taxon>Metazoa</taxon>
        <taxon>Ecdysozoa</taxon>
        <taxon>Nematoda</taxon>
        <taxon>Chromadorea</taxon>
        <taxon>Rhabditida</taxon>
        <taxon>Spirurina</taxon>
        <taxon>Ascaridomorpha</taxon>
        <taxon>Ascaridoidea</taxon>
        <taxon>Anisakidae</taxon>
        <taxon>Anisakis</taxon>
        <taxon>Anisakis simplex complex</taxon>
    </lineage>
</organism>
<dbReference type="EMBL" id="UYRR01015126">
    <property type="protein sequence ID" value="VDK27703.1"/>
    <property type="molecule type" value="Genomic_DNA"/>
</dbReference>
<dbReference type="SUPFAM" id="SSF53335">
    <property type="entry name" value="S-adenosyl-L-methionine-dependent methyltransferases"/>
    <property type="match status" value="1"/>
</dbReference>
<feature type="compositionally biased region" description="Acidic residues" evidence="1">
    <location>
        <begin position="1"/>
        <end position="12"/>
    </location>
</feature>
<name>A0A0M3JH64_ANISI</name>
<accession>A0A0M3JH64</accession>
<evidence type="ECO:0000256" key="2">
    <source>
        <dbReference type="SAM" id="Phobius"/>
    </source>
</evidence>